<protein>
    <submittedName>
        <fullName evidence="1">Uncharacterized protein</fullName>
    </submittedName>
</protein>
<reference evidence="1" key="1">
    <citation type="journal article" date="2021" name="Proc. Natl. Acad. Sci. U.S.A.">
        <title>A Catalog of Tens of Thousands of Viruses from Human Metagenomes Reveals Hidden Associations with Chronic Diseases.</title>
        <authorList>
            <person name="Tisza M.J."/>
            <person name="Buck C.B."/>
        </authorList>
    </citation>
    <scope>NUCLEOTIDE SEQUENCE</scope>
    <source>
        <strain evidence="1">CtlwB1</strain>
    </source>
</reference>
<proteinExistence type="predicted"/>
<organism evidence="1">
    <name type="scientific">Siphoviridae sp. ctlwB1</name>
    <dbReference type="NCBI Taxonomy" id="2826449"/>
    <lineage>
        <taxon>Viruses</taxon>
        <taxon>Duplodnaviria</taxon>
        <taxon>Heunggongvirae</taxon>
        <taxon>Uroviricota</taxon>
        <taxon>Caudoviricetes</taxon>
    </lineage>
</organism>
<dbReference type="EMBL" id="BK015134">
    <property type="protein sequence ID" value="DAD92397.1"/>
    <property type="molecule type" value="Genomic_DNA"/>
</dbReference>
<accession>A0A8S5NC35</accession>
<sequence length="32" mass="3895">MQRSKLDILLEQADDRYHSDFCRLLLVMLWNA</sequence>
<name>A0A8S5NC35_9CAUD</name>
<evidence type="ECO:0000313" key="1">
    <source>
        <dbReference type="EMBL" id="DAD92397.1"/>
    </source>
</evidence>